<protein>
    <submittedName>
        <fullName evidence="1">Uncharacterized protein</fullName>
    </submittedName>
</protein>
<dbReference type="AlphaFoldDB" id="A0A4V2YRA4"/>
<name>A0A4V2YRA4_9ACTN</name>
<dbReference type="OrthoDB" id="4822573at2"/>
<proteinExistence type="predicted"/>
<keyword evidence="2" id="KW-1185">Reference proteome</keyword>
<evidence type="ECO:0000313" key="1">
    <source>
        <dbReference type="EMBL" id="TDD65267.1"/>
    </source>
</evidence>
<evidence type="ECO:0000313" key="2">
    <source>
        <dbReference type="Proteomes" id="UP000295217"/>
    </source>
</evidence>
<comment type="caution">
    <text evidence="1">The sequence shown here is derived from an EMBL/GenBank/DDBJ whole genome shotgun (WGS) entry which is preliminary data.</text>
</comment>
<reference evidence="1 2" key="1">
    <citation type="submission" date="2019-02" db="EMBL/GenBank/DDBJ databases">
        <title>Draft genome sequences of novel Actinobacteria.</title>
        <authorList>
            <person name="Sahin N."/>
            <person name="Ay H."/>
            <person name="Saygin H."/>
        </authorList>
    </citation>
    <scope>NUCLEOTIDE SEQUENCE [LARGE SCALE GENOMIC DNA]</scope>
    <source>
        <strain evidence="1 2">8K307</strain>
    </source>
</reference>
<accession>A0A4V2YRA4</accession>
<dbReference type="RefSeq" id="WP_132107022.1">
    <property type="nucleotide sequence ID" value="NZ_SMLB01000054.1"/>
</dbReference>
<dbReference type="EMBL" id="SMLB01000054">
    <property type="protein sequence ID" value="TDD65267.1"/>
    <property type="molecule type" value="Genomic_DNA"/>
</dbReference>
<sequence length="227" mass="23563">MMAESGGRLRRLALGAPRQHLTLTGSAAGAVVLAVLVAGGFDPLEKPEADVAPLAVGEAADIGPFTVTVDRMRVVDELPGISEGDDDTRVLALVGTVTATGTTTQYGAMLSESVALDGVPGVPAEVLPGETTDPGEPVPAGDVYVMADGTRLDAVQPGLEYEVAFVWEQDARADVPSEARLVLIGRTLRQSSIDHSDEWLDPLPVVAGDIEVTEPSAEPTEPAEEDS</sequence>
<organism evidence="1 2">
    <name type="scientific">Jiangella aurantiaca</name>
    <dbReference type="NCBI Taxonomy" id="2530373"/>
    <lineage>
        <taxon>Bacteria</taxon>
        <taxon>Bacillati</taxon>
        <taxon>Actinomycetota</taxon>
        <taxon>Actinomycetes</taxon>
        <taxon>Jiangellales</taxon>
        <taxon>Jiangellaceae</taxon>
        <taxon>Jiangella</taxon>
    </lineage>
</organism>
<dbReference type="Proteomes" id="UP000295217">
    <property type="component" value="Unassembled WGS sequence"/>
</dbReference>
<gene>
    <name evidence="1" type="ORF">E1262_25725</name>
</gene>